<protein>
    <submittedName>
        <fullName evidence="2">Uncharacterized protein</fullName>
    </submittedName>
</protein>
<organism evidence="2 3">
    <name type="scientific">Mycobacterium pseudokansasii</name>
    <dbReference type="NCBI Taxonomy" id="2341080"/>
    <lineage>
        <taxon>Bacteria</taxon>
        <taxon>Bacillati</taxon>
        <taxon>Actinomycetota</taxon>
        <taxon>Actinomycetes</taxon>
        <taxon>Mycobacteriales</taxon>
        <taxon>Mycobacteriaceae</taxon>
        <taxon>Mycobacterium</taxon>
    </lineage>
</organism>
<feature type="compositionally biased region" description="Gly residues" evidence="1">
    <location>
        <begin position="65"/>
        <end position="75"/>
    </location>
</feature>
<feature type="region of interest" description="Disordered" evidence="1">
    <location>
        <begin position="39"/>
        <end position="75"/>
    </location>
</feature>
<evidence type="ECO:0000313" key="3">
    <source>
        <dbReference type="Proteomes" id="UP000268285"/>
    </source>
</evidence>
<sequence>MAAFPNPAAPNPAVAPRAFDIAIINGDIMKLAGYIPNSAIDNNDDAGRSENTSETVLNSGPSGSMMGGVTGGNQG</sequence>
<dbReference type="Proteomes" id="UP000268285">
    <property type="component" value="Unassembled WGS sequence"/>
</dbReference>
<accession>A0A498QY88</accession>
<evidence type="ECO:0000256" key="1">
    <source>
        <dbReference type="SAM" id="MobiDB-lite"/>
    </source>
</evidence>
<evidence type="ECO:0000313" key="2">
    <source>
        <dbReference type="EMBL" id="VBA53609.1"/>
    </source>
</evidence>
<dbReference type="EMBL" id="UPHU01000001">
    <property type="protein sequence ID" value="VBA53609.1"/>
    <property type="molecule type" value="Genomic_DNA"/>
</dbReference>
<proteinExistence type="predicted"/>
<feature type="compositionally biased region" description="Polar residues" evidence="1">
    <location>
        <begin position="49"/>
        <end position="62"/>
    </location>
</feature>
<dbReference type="AlphaFoldDB" id="A0A498QY88"/>
<name>A0A498QY88_9MYCO</name>
<gene>
    <name evidence="2" type="ORF">LAUMK142_04166</name>
</gene>
<reference evidence="2 3" key="1">
    <citation type="submission" date="2018-09" db="EMBL/GenBank/DDBJ databases">
        <authorList>
            <person name="Tagini F."/>
        </authorList>
    </citation>
    <scope>NUCLEOTIDE SEQUENCE [LARGE SCALE GENOMIC DNA]</scope>
    <source>
        <strain evidence="2 3">MK142</strain>
    </source>
</reference>
<keyword evidence="3" id="KW-1185">Reference proteome</keyword>